<dbReference type="InterPro" id="IPR011162">
    <property type="entry name" value="MHC_I/II-like_Ag-recog"/>
</dbReference>
<dbReference type="Pfam" id="PF00129">
    <property type="entry name" value="MHC_I"/>
    <property type="match status" value="1"/>
</dbReference>
<dbReference type="GO" id="GO:0030670">
    <property type="term" value="C:phagocytic vesicle membrane"/>
    <property type="evidence" value="ECO:0007669"/>
    <property type="project" value="UniProtKB-ARBA"/>
</dbReference>
<keyword evidence="5 12" id="KW-0812">Transmembrane</keyword>
<dbReference type="InterPro" id="IPR037055">
    <property type="entry name" value="MHC_I-like_Ag-recog_sf"/>
</dbReference>
<dbReference type="InterPro" id="IPR011161">
    <property type="entry name" value="MHC_I-like_Ag-recog"/>
</dbReference>
<evidence type="ECO:0000256" key="3">
    <source>
        <dbReference type="ARBA" id="ARBA00006909"/>
    </source>
</evidence>
<keyword evidence="15" id="KW-1185">Reference proteome</keyword>
<dbReference type="AlphaFoldDB" id="A0A4X2KXU5"/>
<dbReference type="GO" id="GO:0042612">
    <property type="term" value="C:MHC class I protein complex"/>
    <property type="evidence" value="ECO:0007669"/>
    <property type="project" value="UniProtKB-KW"/>
</dbReference>
<dbReference type="GO" id="GO:0042605">
    <property type="term" value="F:peptide antigen binding"/>
    <property type="evidence" value="ECO:0007669"/>
    <property type="project" value="TreeGrafter"/>
</dbReference>
<dbReference type="CDD" id="cd07698">
    <property type="entry name" value="IgC1_MHC_I_alpha3"/>
    <property type="match status" value="1"/>
</dbReference>
<evidence type="ECO:0000256" key="2">
    <source>
        <dbReference type="ARBA" id="ARBA00004479"/>
    </source>
</evidence>
<comment type="similarity">
    <text evidence="3 10">Belongs to the MHC class I family.</text>
</comment>
<dbReference type="Gene3D" id="2.60.40.10">
    <property type="entry name" value="Immunoglobulins"/>
    <property type="match status" value="1"/>
</dbReference>
<dbReference type="Ensembl" id="ENSVURT00010018775.1">
    <property type="protein sequence ID" value="ENSVURP00010016508.1"/>
    <property type="gene ID" value="ENSVURG00010007570.1"/>
</dbReference>
<accession>A0A4X2KXU5</accession>
<dbReference type="GO" id="GO:0005615">
    <property type="term" value="C:extracellular space"/>
    <property type="evidence" value="ECO:0007669"/>
    <property type="project" value="TreeGrafter"/>
</dbReference>
<dbReference type="GO" id="GO:0009897">
    <property type="term" value="C:external side of plasma membrane"/>
    <property type="evidence" value="ECO:0007669"/>
    <property type="project" value="TreeGrafter"/>
</dbReference>
<feature type="domain" description="Ig-like" evidence="13">
    <location>
        <begin position="222"/>
        <end position="311"/>
    </location>
</feature>
<reference evidence="14" key="3">
    <citation type="submission" date="2025-09" db="UniProtKB">
        <authorList>
            <consortium name="Ensembl"/>
        </authorList>
    </citation>
    <scope>IDENTIFICATION</scope>
</reference>
<evidence type="ECO:0000256" key="4">
    <source>
        <dbReference type="ARBA" id="ARBA00022451"/>
    </source>
</evidence>
<evidence type="ECO:0000256" key="5">
    <source>
        <dbReference type="ARBA" id="ARBA00022692"/>
    </source>
</evidence>
<organism evidence="14 15">
    <name type="scientific">Vombatus ursinus</name>
    <name type="common">Common wombat</name>
    <dbReference type="NCBI Taxonomy" id="29139"/>
    <lineage>
        <taxon>Eukaryota</taxon>
        <taxon>Metazoa</taxon>
        <taxon>Chordata</taxon>
        <taxon>Craniata</taxon>
        <taxon>Vertebrata</taxon>
        <taxon>Euteleostomi</taxon>
        <taxon>Mammalia</taxon>
        <taxon>Metatheria</taxon>
        <taxon>Diprotodontia</taxon>
        <taxon>Vombatidae</taxon>
        <taxon>Vombatus</taxon>
    </lineage>
</organism>
<dbReference type="GO" id="GO:0098553">
    <property type="term" value="C:lumenal side of endoplasmic reticulum membrane"/>
    <property type="evidence" value="ECO:0007669"/>
    <property type="project" value="UniProtKB-ARBA"/>
</dbReference>
<dbReference type="InterPro" id="IPR013783">
    <property type="entry name" value="Ig-like_fold"/>
</dbReference>
<name>A0A4X2KXU5_VOMUR</name>
<evidence type="ECO:0000256" key="9">
    <source>
        <dbReference type="ARBA" id="ARBA00023180"/>
    </source>
</evidence>
<dbReference type="InterPro" id="IPR003597">
    <property type="entry name" value="Ig_C1-set"/>
</dbReference>
<keyword evidence="8 12" id="KW-0472">Membrane</keyword>
<dbReference type="GO" id="GO:0001916">
    <property type="term" value="P:positive regulation of T cell mediated cytotoxicity"/>
    <property type="evidence" value="ECO:0007669"/>
    <property type="project" value="TreeGrafter"/>
</dbReference>
<dbReference type="InterPro" id="IPR036179">
    <property type="entry name" value="Ig-like_dom_sf"/>
</dbReference>
<feature type="transmembrane region" description="Helical" evidence="12">
    <location>
        <begin position="368"/>
        <end position="390"/>
    </location>
</feature>
<dbReference type="InterPro" id="IPR003006">
    <property type="entry name" value="Ig/MHC_CS"/>
</dbReference>
<sequence>MEGHWDLPGLSVVSEGVLLISKRCSLQNYYLPARCSHSMRYFDAVMASPELPEPRFIEVGYVDDQQFVRFDSARASPRMEPRAAWVERMDREEPGCWERNTRRNKANAKGSRAGLRILRGYFNQSEGGVHTLQRLFGCEVSPELTFKRGFFQFAYDGQDYLALDTETSTWTAAVPQALNTKRNWEADRSIAERDKAYLEQECVMWVRKYLEMGKETLQRADPPYTRVTRHTASNGEVTLRCRAQDFYPADISLTWLRDGEEQLQDMEFIETRPAGDGTFQKWASVAVTSGQEEKFTCRVQHEGLPEPLTLKWGKDREEGLGKGHPPHSKRPEGGLGGGGRGVSKSQAPEGSGLLLPFNISEPESSSTLVIVGITAVLMVIIAVIAGVVIWRKKNSGGQGWEGVLREQAPWRSWLPLPHSLSFCPQVLSFPSKGLSAGP</sequence>
<evidence type="ECO:0000313" key="14">
    <source>
        <dbReference type="Ensembl" id="ENSVURP00010016508.1"/>
    </source>
</evidence>
<comment type="subcellular location">
    <subcellularLocation>
        <location evidence="2">Membrane</location>
        <topology evidence="2">Single-pass type I membrane protein</topology>
    </subcellularLocation>
</comment>
<dbReference type="Proteomes" id="UP000314987">
    <property type="component" value="Unassembled WGS sequence"/>
</dbReference>
<dbReference type="GO" id="GO:0002486">
    <property type="term" value="P:antigen processing and presentation of endogenous peptide antigen via MHC class I via ER pathway, TAP-independent"/>
    <property type="evidence" value="ECO:0007669"/>
    <property type="project" value="TreeGrafter"/>
</dbReference>
<keyword evidence="4" id="KW-0490">MHC I</keyword>
<dbReference type="FunFam" id="2.60.40.10:FF:000014">
    <property type="entry name" value="H-2 class I histocompatibility antigen, alpha chain"/>
    <property type="match status" value="1"/>
</dbReference>
<dbReference type="PROSITE" id="PS50835">
    <property type="entry name" value="IG_LIKE"/>
    <property type="match status" value="1"/>
</dbReference>
<feature type="region of interest" description="Disordered" evidence="11">
    <location>
        <begin position="313"/>
        <end position="347"/>
    </location>
</feature>
<dbReference type="PANTHER" id="PTHR16675:SF251">
    <property type="entry name" value="HLA CLASS I HISTOCOMPATIBILITY ANTIGEN, C ALPHA CHAIN"/>
    <property type="match status" value="1"/>
</dbReference>
<evidence type="ECO:0000259" key="13">
    <source>
        <dbReference type="PROSITE" id="PS50835"/>
    </source>
</evidence>
<dbReference type="Pfam" id="PF07654">
    <property type="entry name" value="C1-set"/>
    <property type="match status" value="1"/>
</dbReference>
<dbReference type="STRING" id="29139.ENSVURP00010016508"/>
<dbReference type="InterPro" id="IPR050208">
    <property type="entry name" value="MHC_class-I_related"/>
</dbReference>
<dbReference type="Gene3D" id="3.30.500.10">
    <property type="entry name" value="MHC class I-like antigen recognition-like"/>
    <property type="match status" value="1"/>
</dbReference>
<dbReference type="InterPro" id="IPR001039">
    <property type="entry name" value="MHC_I_a_a1/a2"/>
</dbReference>
<evidence type="ECO:0000313" key="15">
    <source>
        <dbReference type="Proteomes" id="UP000314987"/>
    </source>
</evidence>
<dbReference type="SMART" id="SM00407">
    <property type="entry name" value="IGc1"/>
    <property type="match status" value="1"/>
</dbReference>
<dbReference type="GO" id="GO:0002476">
    <property type="term" value="P:antigen processing and presentation of endogenous peptide antigen via MHC class Ib"/>
    <property type="evidence" value="ECO:0007669"/>
    <property type="project" value="TreeGrafter"/>
</dbReference>
<evidence type="ECO:0000256" key="11">
    <source>
        <dbReference type="SAM" id="MobiDB-lite"/>
    </source>
</evidence>
<dbReference type="FunFam" id="3.30.500.10:FF:000001">
    <property type="entry name" value="H-2 class I histocompatibility antigen, alpha chain"/>
    <property type="match status" value="1"/>
</dbReference>
<evidence type="ECO:0000256" key="6">
    <source>
        <dbReference type="ARBA" id="ARBA00022859"/>
    </source>
</evidence>
<evidence type="ECO:0000256" key="7">
    <source>
        <dbReference type="ARBA" id="ARBA00022989"/>
    </source>
</evidence>
<evidence type="ECO:0000256" key="12">
    <source>
        <dbReference type="SAM" id="Phobius"/>
    </source>
</evidence>
<dbReference type="GO" id="GO:0006955">
    <property type="term" value="P:immune response"/>
    <property type="evidence" value="ECO:0007669"/>
    <property type="project" value="TreeGrafter"/>
</dbReference>
<evidence type="ECO:0000256" key="8">
    <source>
        <dbReference type="ARBA" id="ARBA00023136"/>
    </source>
</evidence>
<reference evidence="14" key="2">
    <citation type="submission" date="2025-08" db="UniProtKB">
        <authorList>
            <consortium name="Ensembl"/>
        </authorList>
    </citation>
    <scope>IDENTIFICATION</scope>
</reference>
<dbReference type="InterPro" id="IPR007110">
    <property type="entry name" value="Ig-like_dom"/>
</dbReference>
<proteinExistence type="inferred from homology"/>
<protein>
    <recommendedName>
        <fullName evidence="13">Ig-like domain-containing protein</fullName>
    </recommendedName>
</protein>
<dbReference type="SUPFAM" id="SSF54452">
    <property type="entry name" value="MHC antigen-recognition domain"/>
    <property type="match status" value="1"/>
</dbReference>
<keyword evidence="7 12" id="KW-1133">Transmembrane helix</keyword>
<dbReference type="PROSITE" id="PS00290">
    <property type="entry name" value="IG_MHC"/>
    <property type="match status" value="1"/>
</dbReference>
<keyword evidence="6" id="KW-0391">Immunity</keyword>
<evidence type="ECO:0000256" key="10">
    <source>
        <dbReference type="RuleBase" id="RU004439"/>
    </source>
</evidence>
<reference evidence="15" key="1">
    <citation type="submission" date="2018-12" db="EMBL/GenBank/DDBJ databases">
        <authorList>
            <person name="Yazar S."/>
        </authorList>
    </citation>
    <scope>NUCLEOTIDE SEQUENCE [LARGE SCALE GENOMIC DNA]</scope>
</reference>
<dbReference type="SUPFAM" id="SSF48726">
    <property type="entry name" value="Immunoglobulin"/>
    <property type="match status" value="1"/>
</dbReference>
<dbReference type="GeneTree" id="ENSGT01120000271826"/>
<comment type="function">
    <text evidence="1">Involved in the presentation of foreign antigens to the immune system.</text>
</comment>
<dbReference type="PRINTS" id="PR01638">
    <property type="entry name" value="MHCCLASSI"/>
</dbReference>
<dbReference type="PANTHER" id="PTHR16675">
    <property type="entry name" value="MHC CLASS I-RELATED"/>
    <property type="match status" value="1"/>
</dbReference>
<keyword evidence="9" id="KW-0325">Glycoprotein</keyword>
<dbReference type="GO" id="GO:0005102">
    <property type="term" value="F:signaling receptor binding"/>
    <property type="evidence" value="ECO:0007669"/>
    <property type="project" value="TreeGrafter"/>
</dbReference>
<evidence type="ECO:0000256" key="1">
    <source>
        <dbReference type="ARBA" id="ARBA00002297"/>
    </source>
</evidence>